<dbReference type="Gene3D" id="2.40.70.10">
    <property type="entry name" value="Acid Proteases"/>
    <property type="match status" value="1"/>
</dbReference>
<protein>
    <submittedName>
        <fullName evidence="1">Ty3-gypsy retrotransposon protein</fullName>
    </submittedName>
</protein>
<reference evidence="1 2" key="1">
    <citation type="submission" date="2019-08" db="EMBL/GenBank/DDBJ databases">
        <title>Draft genome sequences of two oriental melons (Cucumis melo L. var makuwa).</title>
        <authorList>
            <person name="Kwon S.-Y."/>
        </authorList>
    </citation>
    <scope>NUCLEOTIDE SEQUENCE [LARGE SCALE GENOMIC DNA]</scope>
    <source>
        <strain evidence="2">cv. SW 3</strain>
        <tissue evidence="1">Leaf</tissue>
    </source>
</reference>
<name>A0A5A7UM56_CUCMM</name>
<dbReference type="Proteomes" id="UP000321393">
    <property type="component" value="Unassembled WGS sequence"/>
</dbReference>
<dbReference type="Pfam" id="PF08284">
    <property type="entry name" value="RVP_2"/>
    <property type="match status" value="1"/>
</dbReference>
<comment type="caution">
    <text evidence="1">The sequence shown here is derived from an EMBL/GenBank/DDBJ whole genome shotgun (WGS) entry which is preliminary data.</text>
</comment>
<dbReference type="InterPro" id="IPR021109">
    <property type="entry name" value="Peptidase_aspartic_dom_sf"/>
</dbReference>
<evidence type="ECO:0000313" key="2">
    <source>
        <dbReference type="Proteomes" id="UP000321393"/>
    </source>
</evidence>
<accession>A0A5A7UM56</accession>
<organism evidence="1 2">
    <name type="scientific">Cucumis melo var. makuwa</name>
    <name type="common">Oriental melon</name>
    <dbReference type="NCBI Taxonomy" id="1194695"/>
    <lineage>
        <taxon>Eukaryota</taxon>
        <taxon>Viridiplantae</taxon>
        <taxon>Streptophyta</taxon>
        <taxon>Embryophyta</taxon>
        <taxon>Tracheophyta</taxon>
        <taxon>Spermatophyta</taxon>
        <taxon>Magnoliopsida</taxon>
        <taxon>eudicotyledons</taxon>
        <taxon>Gunneridae</taxon>
        <taxon>Pentapetalae</taxon>
        <taxon>rosids</taxon>
        <taxon>fabids</taxon>
        <taxon>Cucurbitales</taxon>
        <taxon>Cucurbitaceae</taxon>
        <taxon>Benincaseae</taxon>
        <taxon>Cucumis</taxon>
    </lineage>
</organism>
<sequence length="200" mass="22470">MTVFVISFDGPTLDRYRSQEEQDKFKDWAYLKLRLLKDFVQFEKAQSTANSSQSIRGGVLGTYQARANDEAVPKKEEIIEEDEYKQELNIIEMEEGVKAVVELSINSVVGLSNPGTMKVRGKIHGEEVIVLIDCKATHNFISEKVVVALKLHTKETSNYGVILGSGTTIKSKGVCKNVEVMLNEWRVVQSFLPLELGELM</sequence>
<dbReference type="OrthoDB" id="1933597at2759"/>
<evidence type="ECO:0000313" key="1">
    <source>
        <dbReference type="EMBL" id="KAA0054765.1"/>
    </source>
</evidence>
<dbReference type="EMBL" id="SSTE01008669">
    <property type="protein sequence ID" value="KAA0054765.1"/>
    <property type="molecule type" value="Genomic_DNA"/>
</dbReference>
<proteinExistence type="predicted"/>
<dbReference type="CDD" id="cd00303">
    <property type="entry name" value="retropepsin_like"/>
    <property type="match status" value="1"/>
</dbReference>
<dbReference type="AlphaFoldDB" id="A0A5A7UM56"/>
<gene>
    <name evidence="1" type="ORF">E6C27_scaffold437G00460</name>
</gene>